<sequence length="246" mass="27295">MAGLCEGGNEPPGSLKKPISQWIGRAGPTPWPARSPDMNPLDFYLRGRLKSLVYASAAPNVEVLQQRIEHACGIVRDEVNGLCNIQRSLRRRAQRNINTFRERERGEGKNTLDVEKAASIPKDKSALPVTTTMAPLPSSRHISVTFQNIIEYLESSSLQLKDVIGVIYSVLQKQVSGPVDEAVTLKLKKGPGRSGVNGARRGNVLAAGSISLTWPPYWRWSAQWKLRARHMHRKVVPLCTCAIYYA</sequence>
<evidence type="ECO:0000313" key="2">
    <source>
        <dbReference type="EMBL" id="KAJ4438926.1"/>
    </source>
</evidence>
<dbReference type="Proteomes" id="UP001148838">
    <property type="component" value="Unassembled WGS sequence"/>
</dbReference>
<keyword evidence="3" id="KW-1185">Reference proteome</keyword>
<dbReference type="EMBL" id="JAJSOF020000019">
    <property type="protein sequence ID" value="KAJ4438926.1"/>
    <property type="molecule type" value="Genomic_DNA"/>
</dbReference>
<feature type="region of interest" description="Disordered" evidence="1">
    <location>
        <begin position="1"/>
        <end position="34"/>
    </location>
</feature>
<dbReference type="PANTHER" id="PTHR47326:SF1">
    <property type="entry name" value="HTH PSQ-TYPE DOMAIN-CONTAINING PROTEIN"/>
    <property type="match status" value="1"/>
</dbReference>
<gene>
    <name evidence="2" type="ORF">ANN_14880</name>
</gene>
<accession>A0ABQ8SXL3</accession>
<name>A0ABQ8SXL3_PERAM</name>
<evidence type="ECO:0000313" key="3">
    <source>
        <dbReference type="Proteomes" id="UP001148838"/>
    </source>
</evidence>
<evidence type="ECO:0000256" key="1">
    <source>
        <dbReference type="SAM" id="MobiDB-lite"/>
    </source>
</evidence>
<proteinExistence type="predicted"/>
<dbReference type="PANTHER" id="PTHR47326">
    <property type="entry name" value="TRANSPOSABLE ELEMENT TC3 TRANSPOSASE-LIKE PROTEIN"/>
    <property type="match status" value="1"/>
</dbReference>
<protein>
    <submittedName>
        <fullName evidence="2">Uncharacterized protein</fullName>
    </submittedName>
</protein>
<dbReference type="InterPro" id="IPR036397">
    <property type="entry name" value="RNaseH_sf"/>
</dbReference>
<reference evidence="2 3" key="1">
    <citation type="journal article" date="2022" name="Allergy">
        <title>Genome assembly and annotation of Periplaneta americana reveal a comprehensive cockroach allergen profile.</title>
        <authorList>
            <person name="Wang L."/>
            <person name="Xiong Q."/>
            <person name="Saelim N."/>
            <person name="Wang L."/>
            <person name="Nong W."/>
            <person name="Wan A.T."/>
            <person name="Shi M."/>
            <person name="Liu X."/>
            <person name="Cao Q."/>
            <person name="Hui J.H.L."/>
            <person name="Sookrung N."/>
            <person name="Leung T.F."/>
            <person name="Tungtrongchitr A."/>
            <person name="Tsui S.K.W."/>
        </authorList>
    </citation>
    <scope>NUCLEOTIDE SEQUENCE [LARGE SCALE GENOMIC DNA]</scope>
    <source>
        <strain evidence="2">PWHHKU_190912</strain>
    </source>
</reference>
<dbReference type="Gene3D" id="3.30.420.10">
    <property type="entry name" value="Ribonuclease H-like superfamily/Ribonuclease H"/>
    <property type="match status" value="1"/>
</dbReference>
<comment type="caution">
    <text evidence="2">The sequence shown here is derived from an EMBL/GenBank/DDBJ whole genome shotgun (WGS) entry which is preliminary data.</text>
</comment>
<organism evidence="2 3">
    <name type="scientific">Periplaneta americana</name>
    <name type="common">American cockroach</name>
    <name type="synonym">Blatta americana</name>
    <dbReference type="NCBI Taxonomy" id="6978"/>
    <lineage>
        <taxon>Eukaryota</taxon>
        <taxon>Metazoa</taxon>
        <taxon>Ecdysozoa</taxon>
        <taxon>Arthropoda</taxon>
        <taxon>Hexapoda</taxon>
        <taxon>Insecta</taxon>
        <taxon>Pterygota</taxon>
        <taxon>Neoptera</taxon>
        <taxon>Polyneoptera</taxon>
        <taxon>Dictyoptera</taxon>
        <taxon>Blattodea</taxon>
        <taxon>Blattoidea</taxon>
        <taxon>Blattidae</taxon>
        <taxon>Blattinae</taxon>
        <taxon>Periplaneta</taxon>
    </lineage>
</organism>